<dbReference type="Pfam" id="PF00535">
    <property type="entry name" value="Glycos_transf_2"/>
    <property type="match status" value="1"/>
</dbReference>
<dbReference type="STRING" id="152268.A6K24_23370"/>
<evidence type="ECO:0000259" key="1">
    <source>
        <dbReference type="Pfam" id="PF00535"/>
    </source>
</evidence>
<dbReference type="OrthoDB" id="153025at2"/>
<dbReference type="PANTHER" id="PTHR43685">
    <property type="entry name" value="GLYCOSYLTRANSFERASE"/>
    <property type="match status" value="1"/>
</dbReference>
<name>A0A179SWQ0_9BACI</name>
<evidence type="ECO:0000313" key="3">
    <source>
        <dbReference type="Proteomes" id="UP000078534"/>
    </source>
</evidence>
<dbReference type="Gene3D" id="3.90.550.10">
    <property type="entry name" value="Spore Coat Polysaccharide Biosynthesis Protein SpsA, Chain A"/>
    <property type="match status" value="1"/>
</dbReference>
<keyword evidence="3" id="KW-1185">Reference proteome</keyword>
<protein>
    <recommendedName>
        <fullName evidence="1">Glycosyltransferase 2-like domain-containing protein</fullName>
    </recommendedName>
</protein>
<feature type="domain" description="Glycosyltransferase 2-like" evidence="1">
    <location>
        <begin position="3"/>
        <end position="128"/>
    </location>
</feature>
<proteinExistence type="predicted"/>
<dbReference type="AlphaFoldDB" id="A0A179SWQ0"/>
<comment type="caution">
    <text evidence="2">The sequence shown here is derived from an EMBL/GenBank/DDBJ whole genome shotgun (WGS) entry which is preliminary data.</text>
</comment>
<evidence type="ECO:0000313" key="2">
    <source>
        <dbReference type="EMBL" id="OAS85794.1"/>
    </source>
</evidence>
<accession>A0A179SWQ0</accession>
<dbReference type="EMBL" id="LWSG01000018">
    <property type="protein sequence ID" value="OAS85794.1"/>
    <property type="molecule type" value="Genomic_DNA"/>
</dbReference>
<dbReference type="PANTHER" id="PTHR43685:SF2">
    <property type="entry name" value="GLYCOSYLTRANSFERASE 2-LIKE DOMAIN-CONTAINING PROTEIN"/>
    <property type="match status" value="1"/>
</dbReference>
<dbReference type="RefSeq" id="WP_066333182.1">
    <property type="nucleotide sequence ID" value="NZ_LWSG01000018.1"/>
</dbReference>
<dbReference type="SUPFAM" id="SSF53448">
    <property type="entry name" value="Nucleotide-diphospho-sugar transferases"/>
    <property type="match status" value="1"/>
</dbReference>
<organism evidence="2 3">
    <name type="scientific">Metabacillus litoralis</name>
    <dbReference type="NCBI Taxonomy" id="152268"/>
    <lineage>
        <taxon>Bacteria</taxon>
        <taxon>Bacillati</taxon>
        <taxon>Bacillota</taxon>
        <taxon>Bacilli</taxon>
        <taxon>Bacillales</taxon>
        <taxon>Bacillaceae</taxon>
        <taxon>Metabacillus</taxon>
    </lineage>
</organism>
<dbReference type="Proteomes" id="UP000078534">
    <property type="component" value="Unassembled WGS sequence"/>
</dbReference>
<sequence length="264" mass="30541">MISIIIPTLGDRPDELRRLFDSLSSQTYQNFEVLLVTQLNHDCIQFLPQYDMKIKQIKLNKKGLSYSRNEGLKAIAGSIVTFSDDDCWYPEDSLQNVINAFEKDDSLDVACFQIFDPLQKVHYKSYEQKAKSQISKKDILRKSSIELFVRLKNVTSTELTFDENFGLGTKYPSGEENIFLSDLMNKKLKISYFPQIIVYHKKPEQTSRLTTAQMISKGPLFKRLTNTPIASILLILFFLKKAKHIQEPSKTFLSTVKEMLNYKK</sequence>
<dbReference type="CDD" id="cd00761">
    <property type="entry name" value="Glyco_tranf_GTA_type"/>
    <property type="match status" value="1"/>
</dbReference>
<dbReference type="InterPro" id="IPR029044">
    <property type="entry name" value="Nucleotide-diphossugar_trans"/>
</dbReference>
<dbReference type="InterPro" id="IPR001173">
    <property type="entry name" value="Glyco_trans_2-like"/>
</dbReference>
<gene>
    <name evidence="2" type="ORF">A6K24_23370</name>
</gene>
<dbReference type="InterPro" id="IPR050834">
    <property type="entry name" value="Glycosyltransf_2"/>
</dbReference>
<reference evidence="3" key="1">
    <citation type="submission" date="2016-04" db="EMBL/GenBank/DDBJ databases">
        <authorList>
            <person name="Lyu Z."/>
            <person name="Lyu W."/>
        </authorList>
    </citation>
    <scope>NUCLEOTIDE SEQUENCE [LARGE SCALE GENOMIC DNA]</scope>
    <source>
        <strain evidence="3">C44</strain>
    </source>
</reference>